<feature type="compositionally biased region" description="Pro residues" evidence="8">
    <location>
        <begin position="288"/>
        <end position="301"/>
    </location>
</feature>
<evidence type="ECO:0000259" key="10">
    <source>
        <dbReference type="PROSITE" id="PS50011"/>
    </source>
</evidence>
<dbReference type="Gene3D" id="3.30.200.20">
    <property type="entry name" value="Phosphorylase Kinase, domain 1"/>
    <property type="match status" value="1"/>
</dbReference>
<accession>A0ABV7YIL6</accession>
<keyword evidence="5 11" id="KW-0418">Kinase</keyword>
<feature type="region of interest" description="Disordered" evidence="8">
    <location>
        <begin position="356"/>
        <end position="389"/>
    </location>
</feature>
<keyword evidence="9" id="KW-0472">Membrane</keyword>
<dbReference type="PANTHER" id="PTHR43289">
    <property type="entry name" value="MITOGEN-ACTIVATED PROTEIN KINASE KINASE KINASE 20-RELATED"/>
    <property type="match status" value="1"/>
</dbReference>
<dbReference type="PROSITE" id="PS00107">
    <property type="entry name" value="PROTEIN_KINASE_ATP"/>
    <property type="match status" value="1"/>
</dbReference>
<dbReference type="PANTHER" id="PTHR43289:SF6">
    <property type="entry name" value="SERINE_THREONINE-PROTEIN KINASE NEKL-3"/>
    <property type="match status" value="1"/>
</dbReference>
<dbReference type="PROSITE" id="PS00108">
    <property type="entry name" value="PROTEIN_KINASE_ST"/>
    <property type="match status" value="1"/>
</dbReference>
<dbReference type="EMBL" id="JBHRZH010000036">
    <property type="protein sequence ID" value="MFC3765200.1"/>
    <property type="molecule type" value="Genomic_DNA"/>
</dbReference>
<organism evidence="11 12">
    <name type="scientific">Tenggerimyces flavus</name>
    <dbReference type="NCBI Taxonomy" id="1708749"/>
    <lineage>
        <taxon>Bacteria</taxon>
        <taxon>Bacillati</taxon>
        <taxon>Actinomycetota</taxon>
        <taxon>Actinomycetes</taxon>
        <taxon>Propionibacteriales</taxon>
        <taxon>Nocardioidaceae</taxon>
        <taxon>Tenggerimyces</taxon>
    </lineage>
</organism>
<dbReference type="CDD" id="cd14014">
    <property type="entry name" value="STKc_PknB_like"/>
    <property type="match status" value="1"/>
</dbReference>
<evidence type="ECO:0000313" key="11">
    <source>
        <dbReference type="EMBL" id="MFC3765200.1"/>
    </source>
</evidence>
<comment type="caution">
    <text evidence="11">The sequence shown here is derived from an EMBL/GenBank/DDBJ whole genome shotgun (WGS) entry which is preliminary data.</text>
</comment>
<proteinExistence type="predicted"/>
<gene>
    <name evidence="11" type="ORF">ACFOUW_30500</name>
</gene>
<dbReference type="EC" id="2.7.11.1" evidence="1"/>
<feature type="region of interest" description="Disordered" evidence="8">
    <location>
        <begin position="271"/>
        <end position="319"/>
    </location>
</feature>
<keyword evidence="6 7" id="KW-0067">ATP-binding</keyword>
<reference evidence="12" key="1">
    <citation type="journal article" date="2019" name="Int. J. Syst. Evol. Microbiol.">
        <title>The Global Catalogue of Microorganisms (GCM) 10K type strain sequencing project: providing services to taxonomists for standard genome sequencing and annotation.</title>
        <authorList>
            <consortium name="The Broad Institute Genomics Platform"/>
            <consortium name="The Broad Institute Genome Sequencing Center for Infectious Disease"/>
            <person name="Wu L."/>
            <person name="Ma J."/>
        </authorList>
    </citation>
    <scope>NUCLEOTIDE SEQUENCE [LARGE SCALE GENOMIC DNA]</scope>
    <source>
        <strain evidence="12">CGMCC 4.7241</strain>
    </source>
</reference>
<feature type="transmembrane region" description="Helical" evidence="9">
    <location>
        <begin position="327"/>
        <end position="349"/>
    </location>
</feature>
<keyword evidence="3 11" id="KW-0808">Transferase</keyword>
<dbReference type="InterPro" id="IPR011009">
    <property type="entry name" value="Kinase-like_dom_sf"/>
</dbReference>
<dbReference type="InterPro" id="IPR017441">
    <property type="entry name" value="Protein_kinase_ATP_BS"/>
</dbReference>
<evidence type="ECO:0000256" key="8">
    <source>
        <dbReference type="SAM" id="MobiDB-lite"/>
    </source>
</evidence>
<protein>
    <recommendedName>
        <fullName evidence="1">non-specific serine/threonine protein kinase</fullName>
        <ecNumber evidence="1">2.7.11.1</ecNumber>
    </recommendedName>
</protein>
<evidence type="ECO:0000256" key="1">
    <source>
        <dbReference type="ARBA" id="ARBA00012513"/>
    </source>
</evidence>
<evidence type="ECO:0000313" key="12">
    <source>
        <dbReference type="Proteomes" id="UP001595699"/>
    </source>
</evidence>
<dbReference type="Pfam" id="PF00069">
    <property type="entry name" value="Pkinase"/>
    <property type="match status" value="1"/>
</dbReference>
<keyword evidence="9" id="KW-0812">Transmembrane</keyword>
<feature type="binding site" evidence="7">
    <location>
        <position position="41"/>
    </location>
    <ligand>
        <name>ATP</name>
        <dbReference type="ChEBI" id="CHEBI:30616"/>
    </ligand>
</feature>
<evidence type="ECO:0000256" key="4">
    <source>
        <dbReference type="ARBA" id="ARBA00022741"/>
    </source>
</evidence>
<feature type="domain" description="Protein kinase" evidence="10">
    <location>
        <begin position="12"/>
        <end position="269"/>
    </location>
</feature>
<dbReference type="SUPFAM" id="SSF56112">
    <property type="entry name" value="Protein kinase-like (PK-like)"/>
    <property type="match status" value="1"/>
</dbReference>
<dbReference type="GO" id="GO:0004674">
    <property type="term" value="F:protein serine/threonine kinase activity"/>
    <property type="evidence" value="ECO:0007669"/>
    <property type="project" value="UniProtKB-EC"/>
</dbReference>
<feature type="compositionally biased region" description="Pro residues" evidence="8">
    <location>
        <begin position="367"/>
        <end position="384"/>
    </location>
</feature>
<dbReference type="RefSeq" id="WP_205119100.1">
    <property type="nucleotide sequence ID" value="NZ_JAFBCM010000001.1"/>
</dbReference>
<dbReference type="SMART" id="SM00220">
    <property type="entry name" value="S_TKc"/>
    <property type="match status" value="1"/>
</dbReference>
<sequence>MEEQDRTISGRYRLTGRIGSGAMGVVWLGHDERLNRTVAVKELLLPYGLSEADAGDAKRRAMREGRLAARLQHPHAIPVFDVVEDGGRPVLVMEYLASESLSAAVAARGPLPPEEVARIGTQIASALAAAHAVGIVHRDVKPGNVLLGERVAKITDFGISRGSGEATVTATGMLAGTPAYLAPEVARGQPADFRSDVFSFGSTLYTAVEGVPPFGRGDNPMALMHRVANGEIRPPENAGPLGPLLVRLMEVDPARRPTMVEAARMLATLSGTPTPVPPLEPVTVRIEQPPPPPPTPPPAPAEPTSFAPVSVPVPMAPRPDRGGRRRVLLLLLAAAALLGVGTVGVIALLDRDPGGLAGPGPTSSRQPAPPTKSAPPTNSPPPTSAPATDAAQGLTDYYALLPDDLEAGYDRLTDRFKRTRSPSFRGYSNFFGEFRAVSTSNVRLREDGTVSARVTYTYRSGRKVNERHIYTLVLQGDRWLIDGQRSGS</sequence>
<evidence type="ECO:0000256" key="3">
    <source>
        <dbReference type="ARBA" id="ARBA00022679"/>
    </source>
</evidence>
<keyword evidence="4 7" id="KW-0547">Nucleotide-binding</keyword>
<keyword evidence="9" id="KW-1133">Transmembrane helix</keyword>
<dbReference type="Gene3D" id="1.10.510.10">
    <property type="entry name" value="Transferase(Phosphotransferase) domain 1"/>
    <property type="match status" value="1"/>
</dbReference>
<name>A0ABV7YIL6_9ACTN</name>
<dbReference type="PROSITE" id="PS50011">
    <property type="entry name" value="PROTEIN_KINASE_DOM"/>
    <property type="match status" value="1"/>
</dbReference>
<dbReference type="Proteomes" id="UP001595699">
    <property type="component" value="Unassembled WGS sequence"/>
</dbReference>
<keyword evidence="2" id="KW-0723">Serine/threonine-protein kinase</keyword>
<evidence type="ECO:0000256" key="5">
    <source>
        <dbReference type="ARBA" id="ARBA00022777"/>
    </source>
</evidence>
<evidence type="ECO:0000256" key="7">
    <source>
        <dbReference type="PROSITE-ProRule" id="PRU10141"/>
    </source>
</evidence>
<dbReference type="InterPro" id="IPR000719">
    <property type="entry name" value="Prot_kinase_dom"/>
</dbReference>
<dbReference type="InterPro" id="IPR008271">
    <property type="entry name" value="Ser/Thr_kinase_AS"/>
</dbReference>
<evidence type="ECO:0000256" key="6">
    <source>
        <dbReference type="ARBA" id="ARBA00022840"/>
    </source>
</evidence>
<evidence type="ECO:0000256" key="9">
    <source>
        <dbReference type="SAM" id="Phobius"/>
    </source>
</evidence>
<keyword evidence="12" id="KW-1185">Reference proteome</keyword>
<evidence type="ECO:0000256" key="2">
    <source>
        <dbReference type="ARBA" id="ARBA00022527"/>
    </source>
</evidence>